<dbReference type="Gene3D" id="3.30.70.560">
    <property type="entry name" value="7,8-Dihydro-6-hydroxymethylpterin-pyrophosphokinase HPPK"/>
    <property type="match status" value="1"/>
</dbReference>
<evidence type="ECO:0000256" key="8">
    <source>
        <dbReference type="ARBA" id="ARBA00022909"/>
    </source>
</evidence>
<evidence type="ECO:0000256" key="1">
    <source>
        <dbReference type="ARBA" id="ARBA00000198"/>
    </source>
</evidence>
<sequence>MTVCAYLALGSNMGDRAEQLRQAIHKLNRRDGIRVIRISPVYETEPVGFVDQEAFLNMVIAVESDLAPEKLLETALAVEQELGRVRTVRWGPRTIDIDLLLYGDKMLQLEHLTIPHPSMTERAFVLVPLRDVWEGGALPVLNRPVDEYLRLLPQENKGVQKWGTIGWETGFDHSES</sequence>
<gene>
    <name evidence="10" type="primary">folK</name>
    <name evidence="10" type="ORF">NDK47_01230</name>
</gene>
<evidence type="ECO:0000256" key="2">
    <source>
        <dbReference type="ARBA" id="ARBA00005051"/>
    </source>
</evidence>
<accession>A0ABY4WG00</accession>
<dbReference type="PANTHER" id="PTHR43071:SF1">
    <property type="entry name" value="2-AMINO-4-HYDROXY-6-HYDROXYMETHYLDIHYDROPTERIDINE PYROPHOSPHOKINASE"/>
    <property type="match status" value="1"/>
</dbReference>
<keyword evidence="5" id="KW-0547">Nucleotide-binding</keyword>
<dbReference type="EMBL" id="CP098755">
    <property type="protein sequence ID" value="USG66007.1"/>
    <property type="molecule type" value="Genomic_DNA"/>
</dbReference>
<proteinExistence type="predicted"/>
<dbReference type="PANTHER" id="PTHR43071">
    <property type="entry name" value="2-AMINO-4-HYDROXY-6-HYDROXYMETHYLDIHYDROPTERIDINE PYROPHOSPHOKINASE"/>
    <property type="match status" value="1"/>
</dbReference>
<evidence type="ECO:0000256" key="3">
    <source>
        <dbReference type="ARBA" id="ARBA00013253"/>
    </source>
</evidence>
<evidence type="ECO:0000313" key="11">
    <source>
        <dbReference type="Proteomes" id="UP001056500"/>
    </source>
</evidence>
<keyword evidence="11" id="KW-1185">Reference proteome</keyword>
<dbReference type="SUPFAM" id="SSF55083">
    <property type="entry name" value="6-hydroxymethyl-7,8-dihydropterin pyrophosphokinase, HPPK"/>
    <property type="match status" value="1"/>
</dbReference>
<dbReference type="RefSeq" id="WP_251873091.1">
    <property type="nucleotide sequence ID" value="NZ_CP098755.1"/>
</dbReference>
<dbReference type="GO" id="GO:0003848">
    <property type="term" value="F:2-amino-4-hydroxy-6-hydroxymethyldihydropteridine diphosphokinase activity"/>
    <property type="evidence" value="ECO:0007669"/>
    <property type="project" value="UniProtKB-EC"/>
</dbReference>
<dbReference type="InterPro" id="IPR000550">
    <property type="entry name" value="Hppk"/>
</dbReference>
<keyword evidence="7" id="KW-0067">ATP-binding</keyword>
<dbReference type="EC" id="2.7.6.3" evidence="3"/>
<comment type="catalytic activity">
    <reaction evidence="1">
        <text>6-hydroxymethyl-7,8-dihydropterin + ATP = (7,8-dihydropterin-6-yl)methyl diphosphate + AMP + H(+)</text>
        <dbReference type="Rhea" id="RHEA:11412"/>
        <dbReference type="ChEBI" id="CHEBI:15378"/>
        <dbReference type="ChEBI" id="CHEBI:30616"/>
        <dbReference type="ChEBI" id="CHEBI:44841"/>
        <dbReference type="ChEBI" id="CHEBI:72950"/>
        <dbReference type="ChEBI" id="CHEBI:456215"/>
        <dbReference type="EC" id="2.7.6.3"/>
    </reaction>
</comment>
<keyword evidence="4 10" id="KW-0808">Transferase</keyword>
<keyword evidence="8" id="KW-0289">Folate biosynthesis</keyword>
<protein>
    <recommendedName>
        <fullName evidence="3">2-amino-4-hydroxy-6-hydroxymethyldihydropteridine diphosphokinase</fullName>
        <ecNumber evidence="3">2.7.6.3</ecNumber>
    </recommendedName>
</protein>
<dbReference type="Proteomes" id="UP001056500">
    <property type="component" value="Chromosome"/>
</dbReference>
<dbReference type="Pfam" id="PF01288">
    <property type="entry name" value="HPPK"/>
    <property type="match status" value="1"/>
</dbReference>
<reference evidence="10" key="1">
    <citation type="submission" date="2022-06" db="EMBL/GenBank/DDBJ databases">
        <title>Genome sequencing of Brevibacillus sp. BB3-R1.</title>
        <authorList>
            <person name="Heo J."/>
            <person name="Lee D."/>
            <person name="Won M."/>
            <person name="Han B.-H."/>
            <person name="Hong S.-B."/>
            <person name="Kwon S.-W."/>
        </authorList>
    </citation>
    <scope>NUCLEOTIDE SEQUENCE</scope>
    <source>
        <strain evidence="10">BB3-R1</strain>
    </source>
</reference>
<evidence type="ECO:0000256" key="5">
    <source>
        <dbReference type="ARBA" id="ARBA00022741"/>
    </source>
</evidence>
<name>A0ABY4WG00_9BACL</name>
<evidence type="ECO:0000259" key="9">
    <source>
        <dbReference type="PROSITE" id="PS00794"/>
    </source>
</evidence>
<evidence type="ECO:0000313" key="10">
    <source>
        <dbReference type="EMBL" id="USG66007.1"/>
    </source>
</evidence>
<evidence type="ECO:0000256" key="7">
    <source>
        <dbReference type="ARBA" id="ARBA00022840"/>
    </source>
</evidence>
<dbReference type="InterPro" id="IPR035907">
    <property type="entry name" value="Hppk_sf"/>
</dbReference>
<dbReference type="CDD" id="cd00483">
    <property type="entry name" value="HPPK"/>
    <property type="match status" value="1"/>
</dbReference>
<dbReference type="NCBIfam" id="TIGR01498">
    <property type="entry name" value="folK"/>
    <property type="match status" value="1"/>
</dbReference>
<evidence type="ECO:0000256" key="4">
    <source>
        <dbReference type="ARBA" id="ARBA00022679"/>
    </source>
</evidence>
<keyword evidence="6" id="KW-0418">Kinase</keyword>
<organism evidence="10 11">
    <name type="scientific">Brevibacillus ruminantium</name>
    <dbReference type="NCBI Taxonomy" id="2950604"/>
    <lineage>
        <taxon>Bacteria</taxon>
        <taxon>Bacillati</taxon>
        <taxon>Bacillota</taxon>
        <taxon>Bacilli</taxon>
        <taxon>Bacillales</taxon>
        <taxon>Paenibacillaceae</taxon>
        <taxon>Brevibacillus</taxon>
    </lineage>
</organism>
<comment type="pathway">
    <text evidence="2">Cofactor biosynthesis; tetrahydrofolate biosynthesis; 2-amino-4-hydroxy-6-hydroxymethyl-7,8-dihydropteridine diphosphate from 7,8-dihydroneopterin triphosphate: step 4/4.</text>
</comment>
<evidence type="ECO:0000256" key="6">
    <source>
        <dbReference type="ARBA" id="ARBA00022777"/>
    </source>
</evidence>
<dbReference type="PROSITE" id="PS00794">
    <property type="entry name" value="HPPK"/>
    <property type="match status" value="1"/>
</dbReference>
<feature type="domain" description="7,8-dihydro-6-hydroxymethylpterin-pyrophosphokinase" evidence="9">
    <location>
        <begin position="89"/>
        <end position="100"/>
    </location>
</feature>